<dbReference type="RefSeq" id="WP_110324933.1">
    <property type="nucleotide sequence ID" value="NZ_QJKD01000014.1"/>
</dbReference>
<dbReference type="GeneID" id="86063765"/>
<feature type="coiled-coil region" evidence="5">
    <location>
        <begin position="358"/>
        <end position="390"/>
    </location>
</feature>
<evidence type="ECO:0000259" key="7">
    <source>
        <dbReference type="PROSITE" id="PS50885"/>
    </source>
</evidence>
<evidence type="ECO:0000256" key="2">
    <source>
        <dbReference type="ARBA" id="ARBA00022553"/>
    </source>
</evidence>
<dbReference type="AlphaFoldDB" id="A0A2V3XY54"/>
<dbReference type="Gene3D" id="6.10.340.10">
    <property type="match status" value="1"/>
</dbReference>
<protein>
    <submittedName>
        <fullName evidence="8">Two-component system sensor histidine kinase YesM</fullName>
    </submittedName>
</protein>
<name>A0A2V3XY54_9FIRM</name>
<sequence length="601" mass="67995">MMWLNKKKNLKASYYHTFLALIVIPILLIIIISIAVIRTMMVDSATRNIKRAQDNIIATLGGEVKDVSLRLSHFVYVNDNEIMKIAAMTDTQDFAKRYSATLMLSESFNFAMVPVQDILSAIFYMKDGESTYMKDDIILPDEEIKAAPWYQQALNDKNMVKVGFYDRNVTTSRKAHTLTIVAGLSPGIDVDRDNVVEMAALFASSQAGNLIKEYNKEKLMGITMLLNSDGTPVFDVNEGMRFFIPEIISGGEKELHHKLNGKNYVYVISEEPVTGLLAVSVVDSELLTRDFNRIAAVIVAVTVVLFGLFYIFSSYFLKNIIDPIHNTVEGMKLVEEGRLDVHVIPVGQAELRVMIHSFNRMTRRLKQLIQENKEEQQQKHEAEIRALQSQINPHFLVNSLNSIRFIAQVSRYEAIARMAEALIKILSCSFRSNVGFYPLNEELEVLDSFIYLMKIRYSDGFEIEYEIGEDCGQCMVPRLILQPIVENSIVHGFSGVEEELGMITVKARLEDGYLYITVHDNGRGMTEEEIRRLLSNETAGNEDYVSIGVTNVNTRLVLNYGGECALQIRSKEGEYTETVLRIPAGKKEEAAERKEAAELDK</sequence>
<feature type="domain" description="HAMP" evidence="7">
    <location>
        <begin position="318"/>
        <end position="370"/>
    </location>
</feature>
<dbReference type="SUPFAM" id="SSF55874">
    <property type="entry name" value="ATPase domain of HSP90 chaperone/DNA topoisomerase II/histidine kinase"/>
    <property type="match status" value="1"/>
</dbReference>
<keyword evidence="6" id="KW-0472">Membrane</keyword>
<comment type="caution">
    <text evidence="8">The sequence shown here is derived from an EMBL/GenBank/DDBJ whole genome shotgun (WGS) entry which is preliminary data.</text>
</comment>
<dbReference type="Pfam" id="PF06580">
    <property type="entry name" value="His_kinase"/>
    <property type="match status" value="1"/>
</dbReference>
<dbReference type="GO" id="GO:0016020">
    <property type="term" value="C:membrane"/>
    <property type="evidence" value="ECO:0007669"/>
    <property type="project" value="UniProtKB-SubCell"/>
</dbReference>
<keyword evidence="5" id="KW-0175">Coiled coil</keyword>
<keyword evidence="6" id="KW-0812">Transmembrane</keyword>
<keyword evidence="2" id="KW-0597">Phosphoprotein</keyword>
<dbReference type="SUPFAM" id="SSF158472">
    <property type="entry name" value="HAMP domain-like"/>
    <property type="match status" value="1"/>
</dbReference>
<dbReference type="Pfam" id="PF02518">
    <property type="entry name" value="HATPase_c"/>
    <property type="match status" value="1"/>
</dbReference>
<evidence type="ECO:0000256" key="5">
    <source>
        <dbReference type="SAM" id="Coils"/>
    </source>
</evidence>
<dbReference type="Pfam" id="PF00672">
    <property type="entry name" value="HAMP"/>
    <property type="match status" value="1"/>
</dbReference>
<dbReference type="PROSITE" id="PS50885">
    <property type="entry name" value="HAMP"/>
    <property type="match status" value="1"/>
</dbReference>
<dbReference type="GO" id="GO:0000155">
    <property type="term" value="F:phosphorelay sensor kinase activity"/>
    <property type="evidence" value="ECO:0007669"/>
    <property type="project" value="InterPro"/>
</dbReference>
<dbReference type="SMART" id="SM00304">
    <property type="entry name" value="HAMP"/>
    <property type="match status" value="1"/>
</dbReference>
<dbReference type="Proteomes" id="UP000248057">
    <property type="component" value="Unassembled WGS sequence"/>
</dbReference>
<dbReference type="InterPro" id="IPR003660">
    <property type="entry name" value="HAMP_dom"/>
</dbReference>
<dbReference type="PANTHER" id="PTHR34220:SF7">
    <property type="entry name" value="SENSOR HISTIDINE KINASE YPDA"/>
    <property type="match status" value="1"/>
</dbReference>
<accession>A0A2V3XY54</accession>
<dbReference type="Gene3D" id="3.30.565.10">
    <property type="entry name" value="Histidine kinase-like ATPase, C-terminal domain"/>
    <property type="match status" value="1"/>
</dbReference>
<evidence type="ECO:0000256" key="1">
    <source>
        <dbReference type="ARBA" id="ARBA00004370"/>
    </source>
</evidence>
<evidence type="ECO:0000313" key="9">
    <source>
        <dbReference type="Proteomes" id="UP000248057"/>
    </source>
</evidence>
<dbReference type="PANTHER" id="PTHR34220">
    <property type="entry name" value="SENSOR HISTIDINE KINASE YPDA"/>
    <property type="match status" value="1"/>
</dbReference>
<reference evidence="8 9" key="1">
    <citation type="submission" date="2018-05" db="EMBL/GenBank/DDBJ databases">
        <title>Genomic Encyclopedia of Type Strains, Phase IV (KMG-IV): sequencing the most valuable type-strain genomes for metagenomic binning, comparative biology and taxonomic classification.</title>
        <authorList>
            <person name="Goeker M."/>
        </authorList>
    </citation>
    <scope>NUCLEOTIDE SEQUENCE [LARGE SCALE GENOMIC DNA]</scope>
    <source>
        <strain evidence="8 9">DSM 24995</strain>
    </source>
</reference>
<evidence type="ECO:0000256" key="3">
    <source>
        <dbReference type="ARBA" id="ARBA00022679"/>
    </source>
</evidence>
<dbReference type="InterPro" id="IPR003594">
    <property type="entry name" value="HATPase_dom"/>
</dbReference>
<dbReference type="InterPro" id="IPR010559">
    <property type="entry name" value="Sig_transdc_His_kin_internal"/>
</dbReference>
<evidence type="ECO:0000256" key="4">
    <source>
        <dbReference type="ARBA" id="ARBA00022777"/>
    </source>
</evidence>
<proteinExistence type="predicted"/>
<organism evidence="8 9">
    <name type="scientific">Hungatella effluvii</name>
    <dbReference type="NCBI Taxonomy" id="1096246"/>
    <lineage>
        <taxon>Bacteria</taxon>
        <taxon>Bacillati</taxon>
        <taxon>Bacillota</taxon>
        <taxon>Clostridia</taxon>
        <taxon>Lachnospirales</taxon>
        <taxon>Lachnospiraceae</taxon>
        <taxon>Hungatella</taxon>
    </lineage>
</organism>
<feature type="transmembrane region" description="Helical" evidence="6">
    <location>
        <begin position="12"/>
        <end position="37"/>
    </location>
</feature>
<keyword evidence="3" id="KW-0808">Transferase</keyword>
<dbReference type="SMART" id="SM00387">
    <property type="entry name" value="HATPase_c"/>
    <property type="match status" value="1"/>
</dbReference>
<feature type="transmembrane region" description="Helical" evidence="6">
    <location>
        <begin position="294"/>
        <end position="317"/>
    </location>
</feature>
<dbReference type="EMBL" id="QJKD01000014">
    <property type="protein sequence ID" value="PXX49278.1"/>
    <property type="molecule type" value="Genomic_DNA"/>
</dbReference>
<keyword evidence="9" id="KW-1185">Reference proteome</keyword>
<dbReference type="InterPro" id="IPR036890">
    <property type="entry name" value="HATPase_C_sf"/>
</dbReference>
<keyword evidence="4 8" id="KW-0418">Kinase</keyword>
<evidence type="ECO:0000256" key="6">
    <source>
        <dbReference type="SAM" id="Phobius"/>
    </source>
</evidence>
<evidence type="ECO:0000313" key="8">
    <source>
        <dbReference type="EMBL" id="PXX49278.1"/>
    </source>
</evidence>
<dbReference type="InterPro" id="IPR050640">
    <property type="entry name" value="Bact_2-comp_sensor_kinase"/>
</dbReference>
<dbReference type="CDD" id="cd06225">
    <property type="entry name" value="HAMP"/>
    <property type="match status" value="1"/>
</dbReference>
<comment type="subcellular location">
    <subcellularLocation>
        <location evidence="1">Membrane</location>
    </subcellularLocation>
</comment>
<keyword evidence="6" id="KW-1133">Transmembrane helix</keyword>
<gene>
    <name evidence="8" type="ORF">DFR60_11467</name>
</gene>